<dbReference type="PROSITE" id="PS50144">
    <property type="entry name" value="MATH"/>
    <property type="match status" value="1"/>
</dbReference>
<keyword evidence="3" id="KW-1185">Reference proteome</keyword>
<feature type="non-terminal residue" evidence="2">
    <location>
        <position position="1"/>
    </location>
</feature>
<reference evidence="3" key="1">
    <citation type="submission" date="2022-10" db="EMBL/GenBank/DDBJ databases">
        <title>Genome assembly of Pristionchus species.</title>
        <authorList>
            <person name="Yoshida K."/>
            <person name="Sommer R.J."/>
        </authorList>
    </citation>
    <scope>NUCLEOTIDE SEQUENCE [LARGE SCALE GENOMIC DNA]</scope>
    <source>
        <strain evidence="3">RS5460</strain>
    </source>
</reference>
<evidence type="ECO:0000313" key="2">
    <source>
        <dbReference type="EMBL" id="GMR54698.1"/>
    </source>
</evidence>
<feature type="domain" description="MATH" evidence="1">
    <location>
        <begin position="17"/>
        <end position="144"/>
    </location>
</feature>
<organism evidence="2 3">
    <name type="scientific">Pristionchus mayeri</name>
    <dbReference type="NCBI Taxonomy" id="1317129"/>
    <lineage>
        <taxon>Eukaryota</taxon>
        <taxon>Metazoa</taxon>
        <taxon>Ecdysozoa</taxon>
        <taxon>Nematoda</taxon>
        <taxon>Chromadorea</taxon>
        <taxon>Rhabditida</taxon>
        <taxon>Rhabditina</taxon>
        <taxon>Diplogasteromorpha</taxon>
        <taxon>Diplogasteroidea</taxon>
        <taxon>Neodiplogasteridae</taxon>
        <taxon>Pristionchus</taxon>
    </lineage>
</organism>
<dbReference type="PANTHER" id="PTHR47022">
    <property type="entry name" value="BTB AND MATH DOMAIN-CONTAINING PROTEIN 36-RELATED"/>
    <property type="match status" value="1"/>
</dbReference>
<proteinExistence type="predicted"/>
<comment type="caution">
    <text evidence="2">The sequence shown here is derived from an EMBL/GenBank/DDBJ whole genome shotgun (WGS) entry which is preliminary data.</text>
</comment>
<dbReference type="PANTHER" id="PTHR47022:SF1">
    <property type="entry name" value="BTB AND MATH DOMAIN-CONTAINING PROTEIN 36-RELATED"/>
    <property type="match status" value="1"/>
</dbReference>
<dbReference type="InterPro" id="IPR008974">
    <property type="entry name" value="TRAF-like"/>
</dbReference>
<name>A0AAN5D1A5_9BILA</name>
<feature type="non-terminal residue" evidence="2">
    <location>
        <position position="165"/>
    </location>
</feature>
<dbReference type="Gene3D" id="2.60.210.10">
    <property type="entry name" value="Apoptosis, Tumor Necrosis Factor Receptor Associated Protein 2, Chain A"/>
    <property type="match status" value="1"/>
</dbReference>
<dbReference type="SUPFAM" id="SSF49599">
    <property type="entry name" value="TRAF domain-like"/>
    <property type="match status" value="1"/>
</dbReference>
<dbReference type="Proteomes" id="UP001328107">
    <property type="component" value="Unassembled WGS sequence"/>
</dbReference>
<gene>
    <name evidence="2" type="ORF">PMAYCL1PPCAC_24893</name>
</gene>
<evidence type="ECO:0000313" key="3">
    <source>
        <dbReference type="Proteomes" id="UP001328107"/>
    </source>
</evidence>
<dbReference type="CDD" id="cd00121">
    <property type="entry name" value="MATH"/>
    <property type="match status" value="1"/>
</dbReference>
<dbReference type="EMBL" id="BTRK01000005">
    <property type="protein sequence ID" value="GMR54698.1"/>
    <property type="molecule type" value="Genomic_DNA"/>
</dbReference>
<sequence>AKMIKTDHIRTRTNSPDGIIRFVVDKPSMLDIVGKFSDEIEVGGVPWIVNAYKDEFRDLDFFTVALVCMTNQATQWSIDVQSEFILVHPDRNAHLREEVKETSIHKDTSIDAYNITRGMLEWRKFVDNKKGFIKDDSITVEVRFWIVQMKGIKDLPRVDFTDPNE</sequence>
<accession>A0AAN5D1A5</accession>
<evidence type="ECO:0000259" key="1">
    <source>
        <dbReference type="PROSITE" id="PS50144"/>
    </source>
</evidence>
<protein>
    <recommendedName>
        <fullName evidence="1">MATH domain-containing protein</fullName>
    </recommendedName>
</protein>
<dbReference type="Pfam" id="PF00917">
    <property type="entry name" value="MATH"/>
    <property type="match status" value="1"/>
</dbReference>
<dbReference type="InterPro" id="IPR002083">
    <property type="entry name" value="MATH/TRAF_dom"/>
</dbReference>
<dbReference type="AlphaFoldDB" id="A0AAN5D1A5"/>